<feature type="transmembrane region" description="Helical" evidence="1">
    <location>
        <begin position="113"/>
        <end position="139"/>
    </location>
</feature>
<proteinExistence type="predicted"/>
<sequence>MIKISFPSKDERLPRPIATYTKQKGKPLGYWEKQHRLHIDKPAYIKEIEEMGNVYSINSTYLEIIDDAHDRIQAIGFAWITGIATSAIAGFMGKFFITLPSIHSPEIKAQDGYWPLVIIFASVFSAMALLFFLLGLDIMRRNLFALKRRPIRLNRKTRRIYAIRTKDPDGVWEVPWSNDEFFCIGKRKVGGLKRAYDMYDVRHYTLDEQGNVVRAFVLGQMVFTLEQAQLQWEYFRRYMQDGPANLPEPHRFWALRESFAESFRICQLGKSSNPLVSLFDLIFLPFALLDTVCRWLTLITCSNPVWPPEIEAACKPEPNDPYARPYADDFVGFASGPYGQPSRSDIDRMLALEKYRRREGVLTRAEAEALIRKQAEAGA</sequence>
<accession>A0A9Q2H4Q6</accession>
<feature type="transmembrane region" description="Helical" evidence="1">
    <location>
        <begin position="74"/>
        <end position="93"/>
    </location>
</feature>
<keyword evidence="1" id="KW-0812">Transmembrane</keyword>
<name>A0A9Q2H4Q6_RALPI</name>
<dbReference type="AlphaFoldDB" id="A0A9Q2H4Q6"/>
<feature type="domain" description="DUF6708" evidence="2">
    <location>
        <begin position="129"/>
        <end position="316"/>
    </location>
</feature>
<dbReference type="RefSeq" id="WP_179817632.1">
    <property type="nucleotide sequence ID" value="NZ_JACBXL010000023.1"/>
</dbReference>
<evidence type="ECO:0000256" key="1">
    <source>
        <dbReference type="SAM" id="Phobius"/>
    </source>
</evidence>
<dbReference type="EMBL" id="QGBI01000032">
    <property type="protein sequence ID" value="MBX3892977.1"/>
    <property type="molecule type" value="Genomic_DNA"/>
</dbReference>
<evidence type="ECO:0000313" key="3">
    <source>
        <dbReference type="EMBL" id="MBX3892977.1"/>
    </source>
</evidence>
<evidence type="ECO:0000313" key="4">
    <source>
        <dbReference type="Proteomes" id="UP001199322"/>
    </source>
</evidence>
<dbReference type="InterPro" id="IPR046554">
    <property type="entry name" value="DUF6708"/>
</dbReference>
<dbReference type="Pfam" id="PF20455">
    <property type="entry name" value="DUF6708"/>
    <property type="match status" value="1"/>
</dbReference>
<reference evidence="3" key="1">
    <citation type="submission" date="2018-06" db="EMBL/GenBank/DDBJ databases">
        <authorList>
            <person name="O'Rourke A."/>
        </authorList>
    </citation>
    <scope>NUCLEOTIDE SEQUENCE</scope>
    <source>
        <strain evidence="3">132550021-3</strain>
    </source>
</reference>
<dbReference type="Proteomes" id="UP001199322">
    <property type="component" value="Unassembled WGS sequence"/>
</dbReference>
<keyword evidence="1" id="KW-1133">Transmembrane helix</keyword>
<comment type="caution">
    <text evidence="3">The sequence shown here is derived from an EMBL/GenBank/DDBJ whole genome shotgun (WGS) entry which is preliminary data.</text>
</comment>
<organism evidence="3 4">
    <name type="scientific">Ralstonia pickettii</name>
    <name type="common">Burkholderia pickettii</name>
    <dbReference type="NCBI Taxonomy" id="329"/>
    <lineage>
        <taxon>Bacteria</taxon>
        <taxon>Pseudomonadati</taxon>
        <taxon>Pseudomonadota</taxon>
        <taxon>Betaproteobacteria</taxon>
        <taxon>Burkholderiales</taxon>
        <taxon>Burkholderiaceae</taxon>
        <taxon>Ralstonia</taxon>
    </lineage>
</organism>
<keyword evidence="1" id="KW-0472">Membrane</keyword>
<gene>
    <name evidence="3" type="ORF">DEE74_24210</name>
</gene>
<protein>
    <recommendedName>
        <fullName evidence="2">DUF6708 domain-containing protein</fullName>
    </recommendedName>
</protein>
<evidence type="ECO:0000259" key="2">
    <source>
        <dbReference type="Pfam" id="PF20455"/>
    </source>
</evidence>